<protein>
    <submittedName>
        <fullName evidence="1">Uncharacterized protein</fullName>
    </submittedName>
</protein>
<name>A0A9P6LMK9_9PEZI</name>
<organism evidence="1 2">
    <name type="scientific">Colletotrichum karsti</name>
    <dbReference type="NCBI Taxonomy" id="1095194"/>
    <lineage>
        <taxon>Eukaryota</taxon>
        <taxon>Fungi</taxon>
        <taxon>Dikarya</taxon>
        <taxon>Ascomycota</taxon>
        <taxon>Pezizomycotina</taxon>
        <taxon>Sordariomycetes</taxon>
        <taxon>Hypocreomycetidae</taxon>
        <taxon>Glomerellales</taxon>
        <taxon>Glomerellaceae</taxon>
        <taxon>Colletotrichum</taxon>
        <taxon>Colletotrichum boninense species complex</taxon>
    </lineage>
</organism>
<dbReference type="RefSeq" id="XP_038748399.1">
    <property type="nucleotide sequence ID" value="XM_038886557.1"/>
</dbReference>
<dbReference type="AlphaFoldDB" id="A0A9P6LMK9"/>
<gene>
    <name evidence="1" type="ORF">CkaCkLH20_03838</name>
</gene>
<evidence type="ECO:0000313" key="1">
    <source>
        <dbReference type="EMBL" id="KAF9878938.1"/>
    </source>
</evidence>
<comment type="caution">
    <text evidence="1">The sequence shown here is derived from an EMBL/GenBank/DDBJ whole genome shotgun (WGS) entry which is preliminary data.</text>
</comment>
<dbReference type="EMBL" id="JAATWM020000009">
    <property type="protein sequence ID" value="KAF9878938.1"/>
    <property type="molecule type" value="Genomic_DNA"/>
</dbReference>
<proteinExistence type="predicted"/>
<dbReference type="GeneID" id="62159631"/>
<evidence type="ECO:0000313" key="2">
    <source>
        <dbReference type="Proteomes" id="UP000781932"/>
    </source>
</evidence>
<reference evidence="1" key="1">
    <citation type="submission" date="2020-03" db="EMBL/GenBank/DDBJ databases">
        <authorList>
            <person name="He L."/>
        </authorList>
    </citation>
    <scope>NUCLEOTIDE SEQUENCE</scope>
    <source>
        <strain evidence="1">CkLH20</strain>
    </source>
</reference>
<reference evidence="1" key="2">
    <citation type="submission" date="2020-11" db="EMBL/GenBank/DDBJ databases">
        <title>Whole genome sequencing of Colletotrichum sp.</title>
        <authorList>
            <person name="Li H."/>
        </authorList>
    </citation>
    <scope>NUCLEOTIDE SEQUENCE</scope>
    <source>
        <strain evidence="1">CkLH20</strain>
    </source>
</reference>
<dbReference type="Proteomes" id="UP000781932">
    <property type="component" value="Unassembled WGS sequence"/>
</dbReference>
<keyword evidence="2" id="KW-1185">Reference proteome</keyword>
<accession>A0A9P6LMK9</accession>
<sequence length="254" mass="29379">MLYHVLDNVSPRVWVFLSFDVENGGPSGEKRGRLSIQFVEPEKDFVNFSLHQVECWSRVLSPFIVHPEVLSSEHRAEVALNEAQTNERITATLASGYEYLSSRDRDQNQTLREDENRWVEGYNNIAETMSSFSRQITFSEVIEVRPHNPLPEPLSSSRIWTISGSPTVQIRAGMDEWTRLHDRVQRLPDLAEMAPTFVNDSLKQVTEGMVRVFGDGTHRRSNDVICPYRRNSPTDFFRVLPRWIYDICQFDGTE</sequence>